<gene>
    <name evidence="2" type="ORF">DVH24_018719</name>
</gene>
<feature type="compositionally biased region" description="Basic and acidic residues" evidence="1">
    <location>
        <begin position="109"/>
        <end position="121"/>
    </location>
</feature>
<protein>
    <submittedName>
        <fullName evidence="2">Uncharacterized protein</fullName>
    </submittedName>
</protein>
<name>A0A498HM52_MALDO</name>
<dbReference type="EMBL" id="RDQH01000342">
    <property type="protein sequence ID" value="RXH71364.1"/>
    <property type="molecule type" value="Genomic_DNA"/>
</dbReference>
<accession>A0A498HM52</accession>
<comment type="caution">
    <text evidence="2">The sequence shown here is derived from an EMBL/GenBank/DDBJ whole genome shotgun (WGS) entry which is preliminary data.</text>
</comment>
<evidence type="ECO:0000256" key="1">
    <source>
        <dbReference type="SAM" id="MobiDB-lite"/>
    </source>
</evidence>
<evidence type="ECO:0000313" key="2">
    <source>
        <dbReference type="EMBL" id="RXH71364.1"/>
    </source>
</evidence>
<dbReference type="Proteomes" id="UP000290289">
    <property type="component" value="Chromosome 16"/>
</dbReference>
<evidence type="ECO:0000313" key="3">
    <source>
        <dbReference type="Proteomes" id="UP000290289"/>
    </source>
</evidence>
<sequence>MRLLDEVVAGSYNVQASEERNDLTFSRLFDVLPLWAFNNACRLLDNTSTLQDKAGLSRLLRILELECRESLPSPHSLTTSANPIVAEESTSHYQNGPLHAMVGNHKRKDRDESHPPTDEKKLKTHSFVGKLSQTAIIGRREKQGHRVKGPKQLGNRKLTQKTEDFNLQDVVVSPSNELEKPEAQGMLGRKIATVLKQKKSVEVGEYQPHQTQC</sequence>
<dbReference type="AlphaFoldDB" id="A0A498HM52"/>
<keyword evidence="3" id="KW-1185">Reference proteome</keyword>
<organism evidence="2 3">
    <name type="scientific">Malus domestica</name>
    <name type="common">Apple</name>
    <name type="synonym">Pyrus malus</name>
    <dbReference type="NCBI Taxonomy" id="3750"/>
    <lineage>
        <taxon>Eukaryota</taxon>
        <taxon>Viridiplantae</taxon>
        <taxon>Streptophyta</taxon>
        <taxon>Embryophyta</taxon>
        <taxon>Tracheophyta</taxon>
        <taxon>Spermatophyta</taxon>
        <taxon>Magnoliopsida</taxon>
        <taxon>eudicotyledons</taxon>
        <taxon>Gunneridae</taxon>
        <taxon>Pentapetalae</taxon>
        <taxon>rosids</taxon>
        <taxon>fabids</taxon>
        <taxon>Rosales</taxon>
        <taxon>Rosaceae</taxon>
        <taxon>Amygdaloideae</taxon>
        <taxon>Maleae</taxon>
        <taxon>Malus</taxon>
    </lineage>
</organism>
<feature type="region of interest" description="Disordered" evidence="1">
    <location>
        <begin position="94"/>
        <end position="121"/>
    </location>
</feature>
<proteinExistence type="predicted"/>
<reference evidence="2 3" key="1">
    <citation type="submission" date="2018-10" db="EMBL/GenBank/DDBJ databases">
        <title>A high-quality apple genome assembly.</title>
        <authorList>
            <person name="Hu J."/>
        </authorList>
    </citation>
    <scope>NUCLEOTIDE SEQUENCE [LARGE SCALE GENOMIC DNA]</scope>
    <source>
        <strain evidence="3">cv. HFTH1</strain>
        <tissue evidence="2">Young leaf</tissue>
    </source>
</reference>